<evidence type="ECO:0000313" key="1">
    <source>
        <dbReference type="EMBL" id="KAK7741024.1"/>
    </source>
</evidence>
<evidence type="ECO:0000313" key="2">
    <source>
        <dbReference type="Proteomes" id="UP001320245"/>
    </source>
</evidence>
<name>A0AAN9YGJ9_9PEZI</name>
<protein>
    <submittedName>
        <fullName evidence="1">Uncharacterized protein</fullName>
    </submittedName>
</protein>
<dbReference type="AlphaFoldDB" id="A0AAN9YGJ9"/>
<dbReference type="Proteomes" id="UP001320245">
    <property type="component" value="Unassembled WGS sequence"/>
</dbReference>
<reference evidence="1 2" key="1">
    <citation type="journal article" date="2023" name="PLoS ONE">
        <title>Cytospora paraplurivora sp. nov. isolated from orchards with fruit tree decline syndrome in Ontario, Canada.</title>
        <authorList>
            <person name="Ilyukhin E."/>
            <person name="Nguyen H.D.T."/>
            <person name="Castle A.J."/>
            <person name="Ellouze W."/>
        </authorList>
    </citation>
    <scope>NUCLEOTIDE SEQUENCE [LARGE SCALE GENOMIC DNA]</scope>
    <source>
        <strain evidence="1 2">FDS-564</strain>
    </source>
</reference>
<gene>
    <name evidence="1" type="ORF">SLS53_005088</name>
</gene>
<proteinExistence type="predicted"/>
<sequence>MALAFTRTVEYHEPSVKVIQIDLEKDVIDASNRHFQHYQQAMQAMQASQGRNLDKAAVRGRSHLIRARLWLYHPGSVDLQDCGKSPTERSLILKGFSEANGDRVLLARGGKDILARSLPCATDFDPVPLGKPVVGGES</sequence>
<dbReference type="EMBL" id="JAJSPL020000018">
    <property type="protein sequence ID" value="KAK7741024.1"/>
    <property type="molecule type" value="Genomic_DNA"/>
</dbReference>
<organism evidence="1 2">
    <name type="scientific">Cytospora paraplurivora</name>
    <dbReference type="NCBI Taxonomy" id="2898453"/>
    <lineage>
        <taxon>Eukaryota</taxon>
        <taxon>Fungi</taxon>
        <taxon>Dikarya</taxon>
        <taxon>Ascomycota</taxon>
        <taxon>Pezizomycotina</taxon>
        <taxon>Sordariomycetes</taxon>
        <taxon>Sordariomycetidae</taxon>
        <taxon>Diaporthales</taxon>
        <taxon>Cytosporaceae</taxon>
        <taxon>Cytospora</taxon>
    </lineage>
</organism>
<accession>A0AAN9YGJ9</accession>
<keyword evidence="2" id="KW-1185">Reference proteome</keyword>
<comment type="caution">
    <text evidence="1">The sequence shown here is derived from an EMBL/GenBank/DDBJ whole genome shotgun (WGS) entry which is preliminary data.</text>
</comment>